<name>Q7SGB4_NEUCR</name>
<feature type="region of interest" description="Disordered" evidence="1">
    <location>
        <begin position="1"/>
        <end position="24"/>
    </location>
</feature>
<protein>
    <submittedName>
        <fullName evidence="2">Uncharacterized protein</fullName>
    </submittedName>
</protein>
<dbReference type="GeneID" id="3881260"/>
<feature type="compositionally biased region" description="Basic and acidic residues" evidence="1">
    <location>
        <begin position="149"/>
        <end position="161"/>
    </location>
</feature>
<evidence type="ECO:0000313" key="3">
    <source>
        <dbReference type="Proteomes" id="UP000001805"/>
    </source>
</evidence>
<dbReference type="EMBL" id="CM002236">
    <property type="protein sequence ID" value="EAA35884.3"/>
    <property type="molecule type" value="Genomic_DNA"/>
</dbReference>
<feature type="region of interest" description="Disordered" evidence="1">
    <location>
        <begin position="118"/>
        <end position="304"/>
    </location>
</feature>
<gene>
    <name evidence="2" type="ORF">NCU02735</name>
</gene>
<dbReference type="InParanoid" id="Q7SGB4"/>
<dbReference type="VEuPathDB" id="FungiDB:NCU02735"/>
<reference evidence="2 3" key="1">
    <citation type="journal article" date="2003" name="Nature">
        <title>The genome sequence of the filamentous fungus Neurospora crassa.</title>
        <authorList>
            <person name="Galagan J.E."/>
            <person name="Calvo S.E."/>
            <person name="Borkovich K.A."/>
            <person name="Selker E.U."/>
            <person name="Read N.D."/>
            <person name="Jaffe D."/>
            <person name="FitzHugh W."/>
            <person name="Ma L.J."/>
            <person name="Smirnov S."/>
            <person name="Purcell S."/>
            <person name="Rehman B."/>
            <person name="Elkins T."/>
            <person name="Engels R."/>
            <person name="Wang S."/>
            <person name="Nielsen C.B."/>
            <person name="Butler J."/>
            <person name="Endrizzi M."/>
            <person name="Qui D."/>
            <person name="Ianakiev P."/>
            <person name="Bell-Pedersen D."/>
            <person name="Nelson M.A."/>
            <person name="Werner-Washburne M."/>
            <person name="Selitrennikoff C.P."/>
            <person name="Kinsey J.A."/>
            <person name="Braun E.L."/>
            <person name="Zelter A."/>
            <person name="Schulte U."/>
            <person name="Kothe G.O."/>
            <person name="Jedd G."/>
            <person name="Mewes W."/>
            <person name="Staben C."/>
            <person name="Marcotte E."/>
            <person name="Greenberg D."/>
            <person name="Roy A."/>
            <person name="Foley K."/>
            <person name="Naylor J."/>
            <person name="Stange-Thomann N."/>
            <person name="Barrett R."/>
            <person name="Gnerre S."/>
            <person name="Kamal M."/>
            <person name="Kamvysselis M."/>
            <person name="Mauceli E."/>
            <person name="Bielke C."/>
            <person name="Rudd S."/>
            <person name="Frishman D."/>
            <person name="Krystofova S."/>
            <person name="Rasmussen C."/>
            <person name="Metzenberg R.L."/>
            <person name="Perkins D.D."/>
            <person name="Kroken S."/>
            <person name="Cogoni C."/>
            <person name="Macino G."/>
            <person name="Catcheside D."/>
            <person name="Li W."/>
            <person name="Pratt R.J."/>
            <person name="Osmani S.A."/>
            <person name="DeSouza C.P."/>
            <person name="Glass L."/>
            <person name="Orbach M.J."/>
            <person name="Berglund J.A."/>
            <person name="Voelker R."/>
            <person name="Yarden O."/>
            <person name="Plamann M."/>
            <person name="Seiler S."/>
            <person name="Dunlap J."/>
            <person name="Radford A."/>
            <person name="Aramayo R."/>
            <person name="Natvig D.O."/>
            <person name="Alex L.A."/>
            <person name="Mannhaupt G."/>
            <person name="Ebbole D.J."/>
            <person name="Freitag M."/>
            <person name="Paulsen I."/>
            <person name="Sachs M.S."/>
            <person name="Lander E.S."/>
            <person name="Nusbaum C."/>
            <person name="Birren B."/>
        </authorList>
    </citation>
    <scope>NUCLEOTIDE SEQUENCE [LARGE SCALE GENOMIC DNA]</scope>
    <source>
        <strain evidence="3">ATCC 24698 / 74-OR23-1A / CBS 708.71 / DSM 1257 / FGSC 987</strain>
    </source>
</reference>
<dbReference type="AlphaFoldDB" id="Q7SGB4"/>
<dbReference type="RefSeq" id="XP_965120.3">
    <property type="nucleotide sequence ID" value="XM_960027.3"/>
</dbReference>
<dbReference type="KEGG" id="ncr:NCU02735"/>
<dbReference type="HOGENOM" id="CLU_1205077_0_0_1"/>
<evidence type="ECO:0000256" key="1">
    <source>
        <dbReference type="SAM" id="MobiDB-lite"/>
    </source>
</evidence>
<evidence type="ECO:0000313" key="2">
    <source>
        <dbReference type="EMBL" id="EAA35884.3"/>
    </source>
</evidence>
<dbReference type="PaxDb" id="5141-EFNCRP00000001977"/>
<feature type="compositionally biased region" description="Basic and acidic residues" evidence="1">
    <location>
        <begin position="168"/>
        <end position="204"/>
    </location>
</feature>
<proteinExistence type="predicted"/>
<feature type="compositionally biased region" description="Low complexity" evidence="1">
    <location>
        <begin position="253"/>
        <end position="268"/>
    </location>
</feature>
<feature type="compositionally biased region" description="Basic and acidic residues" evidence="1">
    <location>
        <begin position="213"/>
        <end position="233"/>
    </location>
</feature>
<organism evidence="2 3">
    <name type="scientific">Neurospora crassa (strain ATCC 24698 / 74-OR23-1A / CBS 708.71 / DSM 1257 / FGSC 987)</name>
    <dbReference type="NCBI Taxonomy" id="367110"/>
    <lineage>
        <taxon>Eukaryota</taxon>
        <taxon>Fungi</taxon>
        <taxon>Dikarya</taxon>
        <taxon>Ascomycota</taxon>
        <taxon>Pezizomycotina</taxon>
        <taxon>Sordariomycetes</taxon>
        <taxon>Sordariomycetidae</taxon>
        <taxon>Sordariales</taxon>
        <taxon>Sordariaceae</taxon>
        <taxon>Neurospora</taxon>
    </lineage>
</organism>
<accession>Q7SGB4</accession>
<feature type="compositionally biased region" description="Basic and acidic residues" evidence="1">
    <location>
        <begin position="241"/>
        <end position="252"/>
    </location>
</feature>
<dbReference type="OrthoDB" id="10585768at2759"/>
<sequence>MESVSVSGTPYGDCPRKHQNPYLELSPSTKIPLENIKNRKEPFGETGHSYVVSSSASEGTEGIDRARFWIVLAAFLWTSTWGIANIHTNQVIHRIMTIIDMNEEAMNTITHLPDCVPGKLGTITKARGRSSQETDPDYRTSPGGQSRQRMNEHAQRTDHGTARRQSSKAREVETISRRPDHRSRAVEPGRRSRRQQAEAKEMKELSAFFTGRADGEKAEAEKIHYRPHREQRYDTATARHPASDIRQQRTHDSPSPSLLPSRSTGSTRQPSPASLRPDSLFSSRGDDSILGSGASVQRFHFRETPEEHSKFCSEACPAGAGNKGPTCGFGGFQD</sequence>
<keyword evidence="3" id="KW-1185">Reference proteome</keyword>
<dbReference type="Proteomes" id="UP000001805">
    <property type="component" value="Chromosome 1, Linkage Group I"/>
</dbReference>